<reference evidence="3" key="1">
    <citation type="submission" date="2014-08" db="EMBL/GenBank/DDBJ databases">
        <title>Coriobacteriaceae sp. complete genome.</title>
        <authorList>
            <person name="Looft T."/>
            <person name="Bayles D.O."/>
            <person name="Stanton T.B."/>
        </authorList>
    </citation>
    <scope>NUCLEOTIDE SEQUENCE [LARGE SCALE GENOMIC DNA]</scope>
    <source>
        <strain evidence="3">68-1-3</strain>
    </source>
</reference>
<organism evidence="2 3">
    <name type="scientific">Berryella intestinalis</name>
    <dbReference type="NCBI Taxonomy" id="1531429"/>
    <lineage>
        <taxon>Bacteria</taxon>
        <taxon>Bacillati</taxon>
        <taxon>Actinomycetota</taxon>
        <taxon>Coriobacteriia</taxon>
        <taxon>Eggerthellales</taxon>
        <taxon>Eggerthellaceae</taxon>
        <taxon>Berryella</taxon>
    </lineage>
</organism>
<dbReference type="OrthoDB" id="3186385at2"/>
<evidence type="ECO:0000259" key="1">
    <source>
        <dbReference type="Pfam" id="PF18921"/>
    </source>
</evidence>
<proteinExistence type="predicted"/>
<dbReference type="RefSeq" id="WP_039688062.1">
    <property type="nucleotide sequence ID" value="NZ_CP009302.1"/>
</dbReference>
<dbReference type="KEGG" id="cbac:JI75_01045"/>
<name>A0A0A8B284_9ACTN</name>
<gene>
    <name evidence="2" type="ORF">JI75_01045</name>
</gene>
<dbReference type="EMBL" id="CP009302">
    <property type="protein sequence ID" value="AJC11484.1"/>
    <property type="molecule type" value="Genomic_DNA"/>
</dbReference>
<dbReference type="STRING" id="1531429.JI75_01045"/>
<evidence type="ECO:0000313" key="3">
    <source>
        <dbReference type="Proteomes" id="UP000031121"/>
    </source>
</evidence>
<dbReference type="InterPro" id="IPR044019">
    <property type="entry name" value="Cyanophycin_syn_N"/>
</dbReference>
<sequence>MDRPVRIERIVVRRDRIVCEVAIPDPRMRRTTPILSRRALDSYPTLAHHACINEKGKTFGAVIEGTSVPHLLEHMIIDEQVRRSSCDAASFTGTTRWVDEDAGVARIEVSFADDLCALASAKEAEHRLNDAMRRCFQ</sequence>
<dbReference type="Proteomes" id="UP000031121">
    <property type="component" value="Chromosome"/>
</dbReference>
<accession>A0A0A8B284</accession>
<dbReference type="Pfam" id="PF18921">
    <property type="entry name" value="Cyanophycin_syn"/>
    <property type="match status" value="1"/>
</dbReference>
<evidence type="ECO:0000313" key="2">
    <source>
        <dbReference type="EMBL" id="AJC11484.1"/>
    </source>
</evidence>
<dbReference type="HOGENOM" id="CLU_134445_0_0_11"/>
<keyword evidence="3" id="KW-1185">Reference proteome</keyword>
<reference evidence="2 3" key="2">
    <citation type="journal article" date="2015" name="Genome Announc.">
        <title>Complete Genome Sequence of Coriobacteriaceae Strain 68-1-3, a Novel Mucus-Degrading Isolate from the Swine Intestinal Tract.</title>
        <authorList>
            <person name="Looft T."/>
            <person name="Bayles D.O."/>
            <person name="Alt D.P."/>
            <person name="Stanton T.B."/>
        </authorList>
    </citation>
    <scope>NUCLEOTIDE SEQUENCE [LARGE SCALE GENOMIC DNA]</scope>
    <source>
        <strain evidence="2 3">68-1-3</strain>
    </source>
</reference>
<protein>
    <recommendedName>
        <fullName evidence="1">Cyanophycin synthase-like N-terminal domain-containing protein</fullName>
    </recommendedName>
</protein>
<feature type="domain" description="Cyanophycin synthase-like N-terminal" evidence="1">
    <location>
        <begin position="35"/>
        <end position="128"/>
    </location>
</feature>
<dbReference type="AlphaFoldDB" id="A0A0A8B284"/>